<keyword evidence="5 6" id="KW-0472">Membrane</keyword>
<dbReference type="Proteomes" id="UP000000483">
    <property type="component" value="Chromosome"/>
</dbReference>
<dbReference type="RefSeq" id="WP_013705777.1">
    <property type="nucleotide sequence ID" value="NC_015388.1"/>
</dbReference>
<dbReference type="STRING" id="880072.Desac_0785"/>
<dbReference type="HOGENOM" id="CLU_064305_0_1_7"/>
<evidence type="ECO:0000256" key="6">
    <source>
        <dbReference type="SAM" id="Phobius"/>
    </source>
</evidence>
<sequence length="317" mass="35487">MTALIAGLVFLTVFGLVLAFYFGYEDLKQARKDQLIRSLTVGRRRGDRMPEEEAVRQETRFLTMLLTRVDLSGLETLIQSAWAGLSLERFFLVSVCCGFVFMLLPLLLFGNAVLSFLAFAAGLCLPLGVLMIRRARREEKLVAQLPDAIDTIVRSLKVGQSVDAATLEVARGFPPPIGADFRAINEEMAMGLPFETVIKNFQRRYPRLPDVRILCATFVIQRETGGKLTDILAGLASTIRARLHFQRRVRASTAEGRTTAFILGILPLGFAAVTWLLRPEYMRVFRDHPLGRKLLVVVILMEAAGFLVMRAMLRVKV</sequence>
<dbReference type="GO" id="GO:0005886">
    <property type="term" value="C:plasma membrane"/>
    <property type="evidence" value="ECO:0007669"/>
    <property type="project" value="UniProtKB-SubCell"/>
</dbReference>
<dbReference type="InterPro" id="IPR018076">
    <property type="entry name" value="T2SS_GspF_dom"/>
</dbReference>
<protein>
    <submittedName>
        <fullName evidence="8">Type II secretion system F domain protein</fullName>
    </submittedName>
</protein>
<dbReference type="Pfam" id="PF00482">
    <property type="entry name" value="T2SSF"/>
    <property type="match status" value="1"/>
</dbReference>
<dbReference type="PANTHER" id="PTHR35007:SF1">
    <property type="entry name" value="PILUS ASSEMBLY PROTEIN"/>
    <property type="match status" value="1"/>
</dbReference>
<evidence type="ECO:0000256" key="4">
    <source>
        <dbReference type="ARBA" id="ARBA00022989"/>
    </source>
</evidence>
<evidence type="ECO:0000256" key="1">
    <source>
        <dbReference type="ARBA" id="ARBA00004651"/>
    </source>
</evidence>
<evidence type="ECO:0000313" key="9">
    <source>
        <dbReference type="Proteomes" id="UP000000483"/>
    </source>
</evidence>
<comment type="subcellular location">
    <subcellularLocation>
        <location evidence="1">Cell membrane</location>
        <topology evidence="1">Multi-pass membrane protein</topology>
    </subcellularLocation>
</comment>
<reference evidence="9" key="2">
    <citation type="submission" date="2011-03" db="EMBL/GenBank/DDBJ databases">
        <title>The complete genome of Desulfobacca acetoxidans DSM 11109.</title>
        <authorList>
            <consortium name="US DOE Joint Genome Institute (JGI-PGF)"/>
            <person name="Lucas S."/>
            <person name="Copeland A."/>
            <person name="Lapidus A."/>
            <person name="Bruce D."/>
            <person name="Goodwin L."/>
            <person name="Pitluck S."/>
            <person name="Peters L."/>
            <person name="Kyrpides N."/>
            <person name="Mavromatis K."/>
            <person name="Ivanova N."/>
            <person name="Ovchinnikova G."/>
            <person name="Teshima H."/>
            <person name="Detter J.C."/>
            <person name="Han C."/>
            <person name="Land M."/>
            <person name="Hauser L."/>
            <person name="Markowitz V."/>
            <person name="Cheng J.-F."/>
            <person name="Hugenholtz P."/>
            <person name="Woyke T."/>
            <person name="Wu D."/>
            <person name="Spring S."/>
            <person name="Schueler E."/>
            <person name="Brambilla E."/>
            <person name="Klenk H.-P."/>
            <person name="Eisen J.A."/>
        </authorList>
    </citation>
    <scope>NUCLEOTIDE SEQUENCE [LARGE SCALE GENOMIC DNA]</scope>
    <source>
        <strain evidence="9">ATCC 700848 / DSM 11109 / ASRB2</strain>
    </source>
</reference>
<evidence type="ECO:0000256" key="2">
    <source>
        <dbReference type="ARBA" id="ARBA00022475"/>
    </source>
</evidence>
<dbReference type="KEGG" id="dao:Desac_0785"/>
<keyword evidence="4 6" id="KW-1133">Transmembrane helix</keyword>
<accession>F2NFA9</accession>
<dbReference type="eggNOG" id="COG4965">
    <property type="taxonomic scope" value="Bacteria"/>
</dbReference>
<evidence type="ECO:0000256" key="5">
    <source>
        <dbReference type="ARBA" id="ARBA00023136"/>
    </source>
</evidence>
<feature type="domain" description="Type II secretion system protein GspF" evidence="7">
    <location>
        <begin position="149"/>
        <end position="273"/>
    </location>
</feature>
<evidence type="ECO:0000259" key="7">
    <source>
        <dbReference type="Pfam" id="PF00482"/>
    </source>
</evidence>
<reference evidence="8 9" key="1">
    <citation type="journal article" date="2011" name="Stand. Genomic Sci.">
        <title>Complete genome sequence of the acetate-degrading sulfate reducer Desulfobacca acetoxidans type strain (ASRB2).</title>
        <authorList>
            <person name="Goker M."/>
            <person name="Teshima H."/>
            <person name="Lapidus A."/>
            <person name="Nolan M."/>
            <person name="Lucas S."/>
            <person name="Hammon N."/>
            <person name="Deshpande S."/>
            <person name="Cheng J.F."/>
            <person name="Tapia R."/>
            <person name="Han C."/>
            <person name="Goodwin L."/>
            <person name="Pitluck S."/>
            <person name="Huntemann M."/>
            <person name="Liolios K."/>
            <person name="Ivanova N."/>
            <person name="Pagani I."/>
            <person name="Mavromatis K."/>
            <person name="Ovchinikova G."/>
            <person name="Pati A."/>
            <person name="Chen A."/>
            <person name="Palaniappan K."/>
            <person name="Land M."/>
            <person name="Hauser L."/>
            <person name="Brambilla E.M."/>
            <person name="Rohde M."/>
            <person name="Spring S."/>
            <person name="Detter J.C."/>
            <person name="Woyke T."/>
            <person name="Bristow J."/>
            <person name="Eisen J.A."/>
            <person name="Markowitz V."/>
            <person name="Hugenholtz P."/>
            <person name="Kyrpides N.C."/>
            <person name="Klenk H.P."/>
        </authorList>
    </citation>
    <scope>NUCLEOTIDE SEQUENCE [LARGE SCALE GENOMIC DNA]</scope>
    <source>
        <strain evidence="9">ATCC 700848 / DSM 11109 / ASRB2</strain>
    </source>
</reference>
<dbReference type="OrthoDB" id="597333at2"/>
<organism evidence="8 9">
    <name type="scientific">Desulfobacca acetoxidans (strain ATCC 700848 / DSM 11109 / ASRB2)</name>
    <dbReference type="NCBI Taxonomy" id="880072"/>
    <lineage>
        <taxon>Bacteria</taxon>
        <taxon>Pseudomonadati</taxon>
        <taxon>Thermodesulfobacteriota</taxon>
        <taxon>Desulfobaccia</taxon>
        <taxon>Desulfobaccales</taxon>
        <taxon>Desulfobaccaceae</taxon>
        <taxon>Desulfobacca</taxon>
    </lineage>
</organism>
<feature type="transmembrane region" description="Helical" evidence="6">
    <location>
        <begin position="258"/>
        <end position="278"/>
    </location>
</feature>
<dbReference type="EMBL" id="CP002629">
    <property type="protein sequence ID" value="AEB08664.1"/>
    <property type="molecule type" value="Genomic_DNA"/>
</dbReference>
<keyword evidence="9" id="KW-1185">Reference proteome</keyword>
<feature type="transmembrane region" description="Helical" evidence="6">
    <location>
        <begin position="114"/>
        <end position="132"/>
    </location>
</feature>
<feature type="transmembrane region" description="Helical" evidence="6">
    <location>
        <begin position="90"/>
        <end position="108"/>
    </location>
</feature>
<dbReference type="AlphaFoldDB" id="F2NFA9"/>
<name>F2NFA9_DESAR</name>
<evidence type="ECO:0000256" key="3">
    <source>
        <dbReference type="ARBA" id="ARBA00022692"/>
    </source>
</evidence>
<evidence type="ECO:0000313" key="8">
    <source>
        <dbReference type="EMBL" id="AEB08664.1"/>
    </source>
</evidence>
<dbReference type="PANTHER" id="PTHR35007">
    <property type="entry name" value="INTEGRAL MEMBRANE PROTEIN-RELATED"/>
    <property type="match status" value="1"/>
</dbReference>
<feature type="transmembrane region" description="Helical" evidence="6">
    <location>
        <begin position="6"/>
        <end position="24"/>
    </location>
</feature>
<feature type="transmembrane region" description="Helical" evidence="6">
    <location>
        <begin position="290"/>
        <end position="313"/>
    </location>
</feature>
<gene>
    <name evidence="8" type="ordered locus">Desac_0785</name>
</gene>
<proteinExistence type="predicted"/>
<keyword evidence="2" id="KW-1003">Cell membrane</keyword>
<keyword evidence="3 6" id="KW-0812">Transmembrane</keyword>